<dbReference type="WBParaSite" id="ACRNAN_scaffold3102.g15283.t3">
    <property type="protein sequence ID" value="ACRNAN_scaffold3102.g15283.t3"/>
    <property type="gene ID" value="ACRNAN_scaffold3102.g15283"/>
</dbReference>
<dbReference type="SUPFAM" id="SSF56436">
    <property type="entry name" value="C-type lectin-like"/>
    <property type="match status" value="1"/>
</dbReference>
<evidence type="ECO:0000313" key="2">
    <source>
        <dbReference type="Proteomes" id="UP000887540"/>
    </source>
</evidence>
<sequence>MVLLSGYNNWGPGEPSNNGNCAVLNTTDNLHLFWQSSVCSKNFSGVDSVICQYQACDASSLACCEECNSPSSTATPFSVTTSPNTQQTSTQAPPPSVAECSTSASTAYVDVILLIDTSNNMNATSLQTVSNNSEANIYDAFMKANYIVTNCTEWFCGIIHGRPVSIILFASSTNASNFGEILNVASEEEFYTSATIITVNYNTQDQDLATLLNNITWNYYANAPICPISLAGHRAILRQVHALYYQRPMEFTCIGKAEIVLRVLLMSPV</sequence>
<accession>A0A914DLA8</accession>
<organism evidence="2 3">
    <name type="scientific">Acrobeloides nanus</name>
    <dbReference type="NCBI Taxonomy" id="290746"/>
    <lineage>
        <taxon>Eukaryota</taxon>
        <taxon>Metazoa</taxon>
        <taxon>Ecdysozoa</taxon>
        <taxon>Nematoda</taxon>
        <taxon>Chromadorea</taxon>
        <taxon>Rhabditida</taxon>
        <taxon>Tylenchina</taxon>
        <taxon>Cephalobomorpha</taxon>
        <taxon>Cephaloboidea</taxon>
        <taxon>Cephalobidae</taxon>
        <taxon>Acrobeloides</taxon>
    </lineage>
</organism>
<dbReference type="AlphaFoldDB" id="A0A914DLA8"/>
<dbReference type="InterPro" id="IPR016186">
    <property type="entry name" value="C-type_lectin-like/link_sf"/>
</dbReference>
<proteinExistence type="predicted"/>
<protein>
    <submittedName>
        <fullName evidence="3">VWFA domain-containing protein</fullName>
    </submittedName>
</protein>
<name>A0A914DLA8_9BILA</name>
<dbReference type="Gene3D" id="3.10.100.10">
    <property type="entry name" value="Mannose-Binding Protein A, subunit A"/>
    <property type="match status" value="1"/>
</dbReference>
<dbReference type="InterPro" id="IPR016187">
    <property type="entry name" value="CTDL_fold"/>
</dbReference>
<keyword evidence="2" id="KW-1185">Reference proteome</keyword>
<evidence type="ECO:0000313" key="3">
    <source>
        <dbReference type="WBParaSite" id="ACRNAN_scaffold3102.g15283.t3"/>
    </source>
</evidence>
<dbReference type="CDD" id="cd00037">
    <property type="entry name" value="CLECT"/>
    <property type="match status" value="1"/>
</dbReference>
<dbReference type="Proteomes" id="UP000887540">
    <property type="component" value="Unplaced"/>
</dbReference>
<evidence type="ECO:0000256" key="1">
    <source>
        <dbReference type="SAM" id="MobiDB-lite"/>
    </source>
</evidence>
<reference evidence="3" key="1">
    <citation type="submission" date="2022-11" db="UniProtKB">
        <authorList>
            <consortium name="WormBaseParasite"/>
        </authorList>
    </citation>
    <scope>IDENTIFICATION</scope>
</reference>
<feature type="region of interest" description="Disordered" evidence="1">
    <location>
        <begin position="75"/>
        <end position="97"/>
    </location>
</feature>
<feature type="compositionally biased region" description="Low complexity" evidence="1">
    <location>
        <begin position="78"/>
        <end position="91"/>
    </location>
</feature>